<sequence length="268" mass="31230">MYYSDYHVHTHFSDDCSEKMHDMIKSAVSLGLKEIAFTDHVDFDYPDPEWPFVIDYEKYYEEFKMLKYEYSSSINVLLGIEVGLQPHIKQEISALISSYPFDFVIGSVHAADRMDFCRHAFFKNKSQHECYMRYFENVLENIRLYKGMFDVLGHMDLIVRYGGYESKNLEYEMFSDIIDQILRLLISNGQGIEINTSGFRYGLGRVHPHPSIIKRYSQLGGKIITVGSDAHKKEDICADFESTYTMLKDLGLTSICSFKSRKHSFIEI</sequence>
<feature type="domain" description="Polymerase/histidinol phosphatase N-terminal" evidence="9">
    <location>
        <begin position="4"/>
        <end position="86"/>
    </location>
</feature>
<dbReference type="InterPro" id="IPR003141">
    <property type="entry name" value="Pol/His_phosphatase_N"/>
</dbReference>
<evidence type="ECO:0000256" key="4">
    <source>
        <dbReference type="ARBA" id="ARBA00022605"/>
    </source>
</evidence>
<evidence type="ECO:0000259" key="9">
    <source>
        <dbReference type="SMART" id="SM00481"/>
    </source>
</evidence>
<evidence type="ECO:0000256" key="8">
    <source>
        <dbReference type="RuleBase" id="RU366003"/>
    </source>
</evidence>
<evidence type="ECO:0000256" key="7">
    <source>
        <dbReference type="ARBA" id="ARBA00049158"/>
    </source>
</evidence>
<dbReference type="SUPFAM" id="SSF89550">
    <property type="entry name" value="PHP domain-like"/>
    <property type="match status" value="1"/>
</dbReference>
<evidence type="ECO:0000256" key="6">
    <source>
        <dbReference type="ARBA" id="ARBA00023102"/>
    </source>
</evidence>
<dbReference type="InterPro" id="IPR004013">
    <property type="entry name" value="PHP_dom"/>
</dbReference>
<dbReference type="PANTHER" id="PTHR21039:SF0">
    <property type="entry name" value="HISTIDINOL-PHOSPHATASE"/>
    <property type="match status" value="1"/>
</dbReference>
<reference evidence="10 11" key="1">
    <citation type="submission" date="2014-03" db="EMBL/GenBank/DDBJ databases">
        <title>Genome sequence of Clostridium litorale W6, DSM 5388.</title>
        <authorList>
            <person name="Poehlein A."/>
            <person name="Jagirdar A."/>
            <person name="Khonsari B."/>
            <person name="Chibani C.M."/>
            <person name="Gutierrez Gutierrez D.A."/>
            <person name="Davydova E."/>
            <person name="Alghaithi H.S."/>
            <person name="Nair K.P."/>
            <person name="Dhamotharan K."/>
            <person name="Chandran L."/>
            <person name="G W."/>
            <person name="Daniel R."/>
        </authorList>
    </citation>
    <scope>NUCLEOTIDE SEQUENCE [LARGE SCALE GENOMIC DNA]</scope>
    <source>
        <strain evidence="10 11">W6</strain>
    </source>
</reference>
<dbReference type="PANTHER" id="PTHR21039">
    <property type="entry name" value="HISTIDINOL PHOSPHATASE-RELATED"/>
    <property type="match status" value="1"/>
</dbReference>
<dbReference type="SMART" id="SM00481">
    <property type="entry name" value="POLIIIAc"/>
    <property type="match status" value="1"/>
</dbReference>
<evidence type="ECO:0000313" key="10">
    <source>
        <dbReference type="EMBL" id="KDR94700.1"/>
    </source>
</evidence>
<dbReference type="eggNOG" id="COG1387">
    <property type="taxonomic scope" value="Bacteria"/>
</dbReference>
<dbReference type="NCBIfam" id="TIGR01856">
    <property type="entry name" value="hisJ_fam"/>
    <property type="match status" value="1"/>
</dbReference>
<keyword evidence="11" id="KW-1185">Reference proteome</keyword>
<comment type="similarity">
    <text evidence="2 8">Belongs to the PHP hydrolase family. HisK subfamily.</text>
</comment>
<comment type="caution">
    <text evidence="10">The sequence shown here is derived from an EMBL/GenBank/DDBJ whole genome shotgun (WGS) entry which is preliminary data.</text>
</comment>
<comment type="pathway">
    <text evidence="1 8">Amino-acid biosynthesis; L-histidine biosynthesis; L-histidine from 5-phospho-alpha-D-ribose 1-diphosphate: step 8/9.</text>
</comment>
<accession>A0A069RET3</accession>
<keyword evidence="5 8" id="KW-0378">Hydrolase</keyword>
<evidence type="ECO:0000256" key="2">
    <source>
        <dbReference type="ARBA" id="ARBA00009152"/>
    </source>
</evidence>
<dbReference type="InterPro" id="IPR016195">
    <property type="entry name" value="Pol/histidinol_Pase-like"/>
</dbReference>
<dbReference type="InterPro" id="IPR010140">
    <property type="entry name" value="Histidinol_P_phosphatase_HisJ"/>
</dbReference>
<dbReference type="UniPathway" id="UPA00031">
    <property type="reaction ID" value="UER00013"/>
</dbReference>
<evidence type="ECO:0000313" key="11">
    <source>
        <dbReference type="Proteomes" id="UP000027946"/>
    </source>
</evidence>
<keyword evidence="4 8" id="KW-0028">Amino-acid biosynthesis</keyword>
<comment type="catalytic activity">
    <reaction evidence="7 8">
        <text>L-histidinol phosphate + H2O = L-histidinol + phosphate</text>
        <dbReference type="Rhea" id="RHEA:14465"/>
        <dbReference type="ChEBI" id="CHEBI:15377"/>
        <dbReference type="ChEBI" id="CHEBI:43474"/>
        <dbReference type="ChEBI" id="CHEBI:57699"/>
        <dbReference type="ChEBI" id="CHEBI:57980"/>
        <dbReference type="EC" id="3.1.3.15"/>
    </reaction>
</comment>
<dbReference type="OrthoDB" id="9775255at2"/>
<dbReference type="EMBL" id="JJMM01000013">
    <property type="protein sequence ID" value="KDR94700.1"/>
    <property type="molecule type" value="Genomic_DNA"/>
</dbReference>
<protein>
    <recommendedName>
        <fullName evidence="3 8">Histidinol-phosphatase</fullName>
        <shortName evidence="8">HolPase</shortName>
        <ecNumber evidence="3 8">3.1.3.15</ecNumber>
    </recommendedName>
</protein>
<dbReference type="GO" id="GO:0000105">
    <property type="term" value="P:L-histidine biosynthetic process"/>
    <property type="evidence" value="ECO:0007669"/>
    <property type="project" value="UniProtKB-UniRule"/>
</dbReference>
<dbReference type="RefSeq" id="WP_159434342.1">
    <property type="nucleotide sequence ID" value="NZ_FSRH01000017.1"/>
</dbReference>
<evidence type="ECO:0000256" key="1">
    <source>
        <dbReference type="ARBA" id="ARBA00004970"/>
    </source>
</evidence>
<evidence type="ECO:0000256" key="3">
    <source>
        <dbReference type="ARBA" id="ARBA00013085"/>
    </source>
</evidence>
<dbReference type="EC" id="3.1.3.15" evidence="3 8"/>
<dbReference type="GO" id="GO:0004401">
    <property type="term" value="F:histidinol-phosphatase activity"/>
    <property type="evidence" value="ECO:0007669"/>
    <property type="project" value="UniProtKB-UniRule"/>
</dbReference>
<dbReference type="AlphaFoldDB" id="A0A069RET3"/>
<gene>
    <name evidence="10" type="primary">hisK</name>
    <name evidence="10" type="ORF">CLIT_13c00220</name>
</gene>
<dbReference type="Proteomes" id="UP000027946">
    <property type="component" value="Unassembled WGS sequence"/>
</dbReference>
<dbReference type="GO" id="GO:0005737">
    <property type="term" value="C:cytoplasm"/>
    <property type="evidence" value="ECO:0007669"/>
    <property type="project" value="TreeGrafter"/>
</dbReference>
<evidence type="ECO:0000256" key="5">
    <source>
        <dbReference type="ARBA" id="ARBA00022801"/>
    </source>
</evidence>
<name>A0A069RET3_PEPLI</name>
<dbReference type="Gene3D" id="3.20.20.140">
    <property type="entry name" value="Metal-dependent hydrolases"/>
    <property type="match status" value="1"/>
</dbReference>
<dbReference type="STRING" id="1121324.CLIT_13c00220"/>
<keyword evidence="6 8" id="KW-0368">Histidine biosynthesis</keyword>
<dbReference type="Pfam" id="PF02811">
    <property type="entry name" value="PHP"/>
    <property type="match status" value="1"/>
</dbReference>
<organism evidence="10 11">
    <name type="scientific">Peptoclostridium litorale DSM 5388</name>
    <dbReference type="NCBI Taxonomy" id="1121324"/>
    <lineage>
        <taxon>Bacteria</taxon>
        <taxon>Bacillati</taxon>
        <taxon>Bacillota</taxon>
        <taxon>Clostridia</taxon>
        <taxon>Peptostreptococcales</taxon>
        <taxon>Peptoclostridiaceae</taxon>
        <taxon>Peptoclostridium</taxon>
    </lineage>
</organism>
<proteinExistence type="inferred from homology"/>